<feature type="region of interest" description="Disordered" evidence="1">
    <location>
        <begin position="46"/>
        <end position="79"/>
    </location>
</feature>
<evidence type="ECO:0000256" key="1">
    <source>
        <dbReference type="SAM" id="MobiDB-lite"/>
    </source>
</evidence>
<evidence type="ECO:0008006" key="4">
    <source>
        <dbReference type="Google" id="ProtNLM"/>
    </source>
</evidence>
<evidence type="ECO:0000313" key="2">
    <source>
        <dbReference type="EMBL" id="MEQ2310827.1"/>
    </source>
</evidence>
<protein>
    <recommendedName>
        <fullName evidence="4">Solute carrier family 40 protein</fullName>
    </recommendedName>
</protein>
<dbReference type="Proteomes" id="UP001469553">
    <property type="component" value="Unassembled WGS sequence"/>
</dbReference>
<proteinExistence type="predicted"/>
<dbReference type="EMBL" id="JAHRIP010076099">
    <property type="protein sequence ID" value="MEQ2310827.1"/>
    <property type="molecule type" value="Genomic_DNA"/>
</dbReference>
<keyword evidence="3" id="KW-1185">Reference proteome</keyword>
<feature type="non-terminal residue" evidence="2">
    <location>
        <position position="1"/>
    </location>
</feature>
<gene>
    <name evidence="2" type="ORF">AMECASPLE_013292</name>
</gene>
<comment type="caution">
    <text evidence="2">The sequence shown here is derived from an EMBL/GenBank/DDBJ whole genome shotgun (WGS) entry which is preliminary data.</text>
</comment>
<reference evidence="2 3" key="1">
    <citation type="submission" date="2021-06" db="EMBL/GenBank/DDBJ databases">
        <authorList>
            <person name="Palmer J.M."/>
        </authorList>
    </citation>
    <scope>NUCLEOTIDE SEQUENCE [LARGE SCALE GENOMIC DNA]</scope>
    <source>
        <strain evidence="2 3">AS_MEX2019</strain>
        <tissue evidence="2">Muscle</tissue>
    </source>
</reference>
<accession>A0ABV0ZX29</accession>
<sequence length="252" mass="27275">VHTPLPSVHKLSSFVCSSLIPSVRSVHYPRLCAVFTMFLQSQHSVLESAGGEEGPSEESPDEVLMGAEGPAVPSTTARQPCTDVSGIKGRLLCTLGLWKGGVEPAPQGMPLSHVGYSRRLHQHQVQMVRISKIKFDPGYRASKLVRYMLASQMTCTLIECTCFLFTYTNSLSALVAIAIAPITFGKLDVDAKCSLILACSPTVLGNLMYQLVILPMLSRIVGIIALSAGCDIPDVWIISHNYVVPKSGFRQS</sequence>
<name>A0ABV0ZX29_9TELE</name>
<organism evidence="2 3">
    <name type="scientific">Ameca splendens</name>
    <dbReference type="NCBI Taxonomy" id="208324"/>
    <lineage>
        <taxon>Eukaryota</taxon>
        <taxon>Metazoa</taxon>
        <taxon>Chordata</taxon>
        <taxon>Craniata</taxon>
        <taxon>Vertebrata</taxon>
        <taxon>Euteleostomi</taxon>
        <taxon>Actinopterygii</taxon>
        <taxon>Neopterygii</taxon>
        <taxon>Teleostei</taxon>
        <taxon>Neoteleostei</taxon>
        <taxon>Acanthomorphata</taxon>
        <taxon>Ovalentaria</taxon>
        <taxon>Atherinomorphae</taxon>
        <taxon>Cyprinodontiformes</taxon>
        <taxon>Goodeidae</taxon>
        <taxon>Ameca</taxon>
    </lineage>
</organism>
<evidence type="ECO:0000313" key="3">
    <source>
        <dbReference type="Proteomes" id="UP001469553"/>
    </source>
</evidence>